<gene>
    <name evidence="1" type="ORF">NDU88_002345</name>
</gene>
<keyword evidence="2" id="KW-1185">Reference proteome</keyword>
<dbReference type="AlphaFoldDB" id="A0AAV7VEM2"/>
<reference evidence="1" key="1">
    <citation type="journal article" date="2022" name="bioRxiv">
        <title>Sequencing and chromosome-scale assembly of the giantPleurodeles waltlgenome.</title>
        <authorList>
            <person name="Brown T."/>
            <person name="Elewa A."/>
            <person name="Iarovenko S."/>
            <person name="Subramanian E."/>
            <person name="Araus A.J."/>
            <person name="Petzold A."/>
            <person name="Susuki M."/>
            <person name="Suzuki K.-i.T."/>
            <person name="Hayashi T."/>
            <person name="Toyoda A."/>
            <person name="Oliveira C."/>
            <person name="Osipova E."/>
            <person name="Leigh N.D."/>
            <person name="Simon A."/>
            <person name="Yun M.H."/>
        </authorList>
    </citation>
    <scope>NUCLEOTIDE SEQUENCE</scope>
    <source>
        <strain evidence="1">20211129_DDA</strain>
        <tissue evidence="1">Liver</tissue>
    </source>
</reference>
<comment type="caution">
    <text evidence="1">The sequence shown here is derived from an EMBL/GenBank/DDBJ whole genome shotgun (WGS) entry which is preliminary data.</text>
</comment>
<evidence type="ECO:0000313" key="2">
    <source>
        <dbReference type="Proteomes" id="UP001066276"/>
    </source>
</evidence>
<proteinExistence type="predicted"/>
<evidence type="ECO:0000313" key="1">
    <source>
        <dbReference type="EMBL" id="KAJ1198504.1"/>
    </source>
</evidence>
<accession>A0AAV7VEM2</accession>
<organism evidence="1 2">
    <name type="scientific">Pleurodeles waltl</name>
    <name type="common">Iberian ribbed newt</name>
    <dbReference type="NCBI Taxonomy" id="8319"/>
    <lineage>
        <taxon>Eukaryota</taxon>
        <taxon>Metazoa</taxon>
        <taxon>Chordata</taxon>
        <taxon>Craniata</taxon>
        <taxon>Vertebrata</taxon>
        <taxon>Euteleostomi</taxon>
        <taxon>Amphibia</taxon>
        <taxon>Batrachia</taxon>
        <taxon>Caudata</taxon>
        <taxon>Salamandroidea</taxon>
        <taxon>Salamandridae</taxon>
        <taxon>Pleurodelinae</taxon>
        <taxon>Pleurodeles</taxon>
    </lineage>
</organism>
<dbReference type="EMBL" id="JANPWB010000003">
    <property type="protein sequence ID" value="KAJ1198504.1"/>
    <property type="molecule type" value="Genomic_DNA"/>
</dbReference>
<sequence>MTWAAGGAQHAKLFGEGLATRKTHADRGGGGGSRGDQAGVCGGLWGHFRRLLLAGLAWRRHCKFTFVAACSLLPSEPKGRGALLHAGTGPSSLLTCDWAHWGRLADVESRVAGPPGRRVIPRLALLFRAGPDAHEVHAGLEDCERVSLTTPASRTTADPAVWR</sequence>
<name>A0AAV7VEM2_PLEWA</name>
<protein>
    <submittedName>
        <fullName evidence="1">Uncharacterized protein</fullName>
    </submittedName>
</protein>
<dbReference type="Proteomes" id="UP001066276">
    <property type="component" value="Chromosome 2_1"/>
</dbReference>